<evidence type="ECO:0000256" key="1">
    <source>
        <dbReference type="SAM" id="Phobius"/>
    </source>
</evidence>
<proteinExistence type="predicted"/>
<dbReference type="OrthoDB" id="6021604at2759"/>
<gene>
    <name evidence="2" type="ORF">Ctob_007625</name>
</gene>
<keyword evidence="1" id="KW-1133">Transmembrane helix</keyword>
<keyword evidence="3" id="KW-1185">Reference proteome</keyword>
<organism evidence="2 3">
    <name type="scientific">Chrysochromulina tobinii</name>
    <dbReference type="NCBI Taxonomy" id="1460289"/>
    <lineage>
        <taxon>Eukaryota</taxon>
        <taxon>Haptista</taxon>
        <taxon>Haptophyta</taxon>
        <taxon>Prymnesiophyceae</taxon>
        <taxon>Prymnesiales</taxon>
        <taxon>Chrysochromulinaceae</taxon>
        <taxon>Chrysochromulina</taxon>
    </lineage>
</organism>
<accession>A0A0M0JC64</accession>
<dbReference type="Proteomes" id="UP000037460">
    <property type="component" value="Unassembled WGS sequence"/>
</dbReference>
<evidence type="ECO:0000313" key="3">
    <source>
        <dbReference type="Proteomes" id="UP000037460"/>
    </source>
</evidence>
<feature type="transmembrane region" description="Helical" evidence="1">
    <location>
        <begin position="48"/>
        <end position="66"/>
    </location>
</feature>
<feature type="transmembrane region" description="Helical" evidence="1">
    <location>
        <begin position="24"/>
        <end position="43"/>
    </location>
</feature>
<dbReference type="AlphaFoldDB" id="A0A0M0JC64"/>
<dbReference type="EMBL" id="JWZX01003130">
    <property type="protein sequence ID" value="KOO24065.1"/>
    <property type="molecule type" value="Genomic_DNA"/>
</dbReference>
<keyword evidence="1" id="KW-0472">Membrane</keyword>
<sequence length="241" mass="27169">MLVVAGIALFANSAVDRTDDGLPWEVTLAGFCVFAVVFCAIYAKKTEVALSIVTMIAIVMPTYYVHNYEVPASNWELGSMFPLKTSKEEVLRGCFKAAPNASRFDKMLPFDLSLAHFSVLPPGLALRVNTSEIYHSGLKLDDPLTKERTHDYLLFSSPRKVKEKTESLVLLARVPSKFEVWPKNIEDYSFSLQTASNIVAPPTMFGEVTKLDKGPAIEILQRKHHLRPFMLDVYRVEYVYE</sequence>
<reference evidence="3" key="1">
    <citation type="journal article" date="2015" name="PLoS Genet.">
        <title>Genome Sequence and Transcriptome Analyses of Chrysochromulina tobin: Metabolic Tools for Enhanced Algal Fitness in the Prominent Order Prymnesiales (Haptophyceae).</title>
        <authorList>
            <person name="Hovde B.T."/>
            <person name="Deodato C.R."/>
            <person name="Hunsperger H.M."/>
            <person name="Ryken S.A."/>
            <person name="Yost W."/>
            <person name="Jha R.K."/>
            <person name="Patterson J."/>
            <person name="Monnat R.J. Jr."/>
            <person name="Barlow S.B."/>
            <person name="Starkenburg S.R."/>
            <person name="Cattolico R.A."/>
        </authorList>
    </citation>
    <scope>NUCLEOTIDE SEQUENCE</scope>
    <source>
        <strain evidence="3">CCMP291</strain>
    </source>
</reference>
<protein>
    <submittedName>
        <fullName evidence="2">Uncharacterized protein</fullName>
    </submittedName>
</protein>
<evidence type="ECO:0000313" key="2">
    <source>
        <dbReference type="EMBL" id="KOO24065.1"/>
    </source>
</evidence>
<name>A0A0M0JC64_9EUKA</name>
<keyword evidence="1" id="KW-0812">Transmembrane</keyword>
<comment type="caution">
    <text evidence="2">The sequence shown here is derived from an EMBL/GenBank/DDBJ whole genome shotgun (WGS) entry which is preliminary data.</text>
</comment>